<keyword evidence="5" id="KW-1185">Reference proteome</keyword>
<dbReference type="InParanoid" id="A0A286UMT2"/>
<sequence length="773" mass="85048">MATVPDRSIRICADRGGTFCDAHASFPDPENEGERKEIVVKLLSQDPGNYQDAPTEGIRRVLEIVTGQNFPRGQVLPTNKIDYIRLSTTVATNALLERKGHKHALVITKGFKDLLVIGNQSRPKIFDLNIRRPSVLYSEVLEVDERVTLVGYTSDPKAEEHSVKFDINGNIARGYKGPGWDGEGNAEGPGEIVQGLSGEAVRILRKPDPEQIKTDLERLFKQGYRSIAIILVHSYTFPAHEELIASVAQEIGFEHISVSSRLLPMIKMVPRGVSTTADAYLTPVLYEYLDGFFKGFDEKLRKGDENSARVEFMGSDGGLLDLKNFSGLKSILSGPAGGVVGYALTSWDEDEKKPIIGIDVGGTSTDVSRFSGRYETVYETTTAGVTIQSPQLDINTVAAGGGSCLAFRNGLFVTGPESAGAFPGPACYRRGGPLAVTDANLLLGRLVVDYFPKIFGKSEKEPLDYETSKAHFEQLAKDINDSHSFENKLSLDEVVYGFIKIANETMCRPIRALTEAKGYATADHILASFGGAGGQHACEIAHILGISTVLIHRYSSILSAYGLALADRAFERQEPSSISYTPENKPSLKQRLDKLEEDVRAELRRQGFEGRRVQIERMLNMRFDGTDTALMVLPDKVEKKNGNDGDDEDFLGSFRRTYREEFGFLLDTKNIIVDDIKVRGIGKTFDTLGPSVFKEIKTLTKRSISNLSADSTHSVYFDGTGRIDDTPIFLLDKLEVGDVVKGPAMIIDNTQTIVLIPGAEAVLCRKHLYITLQ</sequence>
<feature type="domain" description="Hydantoinase/oxoprolinase N-terminal" evidence="2">
    <location>
        <begin position="10"/>
        <end position="252"/>
    </location>
</feature>
<comment type="caution">
    <text evidence="4">The sequence shown here is derived from an EMBL/GenBank/DDBJ whole genome shotgun (WGS) entry which is preliminary data.</text>
</comment>
<evidence type="ECO:0000313" key="5">
    <source>
        <dbReference type="Proteomes" id="UP000217199"/>
    </source>
</evidence>
<dbReference type="GO" id="GO:0006749">
    <property type="term" value="P:glutathione metabolic process"/>
    <property type="evidence" value="ECO:0007669"/>
    <property type="project" value="TreeGrafter"/>
</dbReference>
<reference evidence="4 5" key="1">
    <citation type="journal article" date="2017" name="Mol. Ecol.">
        <title>Comparative and population genomic landscape of Phellinus noxius: A hypervariable fungus causing root rot in trees.</title>
        <authorList>
            <person name="Chung C.L."/>
            <person name="Lee T.J."/>
            <person name="Akiba M."/>
            <person name="Lee H.H."/>
            <person name="Kuo T.H."/>
            <person name="Liu D."/>
            <person name="Ke H.M."/>
            <person name="Yokoi T."/>
            <person name="Roa M.B."/>
            <person name="Lu M.J."/>
            <person name="Chang Y.Y."/>
            <person name="Ann P.J."/>
            <person name="Tsai J.N."/>
            <person name="Chen C.Y."/>
            <person name="Tzean S.S."/>
            <person name="Ota Y."/>
            <person name="Hattori T."/>
            <person name="Sahashi N."/>
            <person name="Liou R.F."/>
            <person name="Kikuchi T."/>
            <person name="Tsai I.J."/>
        </authorList>
    </citation>
    <scope>NUCLEOTIDE SEQUENCE [LARGE SCALE GENOMIC DNA]</scope>
    <source>
        <strain evidence="4 5">FFPRI411160</strain>
    </source>
</reference>
<dbReference type="EMBL" id="NBII01000003">
    <property type="protein sequence ID" value="PAV20849.1"/>
    <property type="molecule type" value="Genomic_DNA"/>
</dbReference>
<gene>
    <name evidence="4" type="ORF">PNOK_0347600</name>
</gene>
<dbReference type="Proteomes" id="UP000217199">
    <property type="component" value="Unassembled WGS sequence"/>
</dbReference>
<evidence type="ECO:0000259" key="2">
    <source>
        <dbReference type="Pfam" id="PF05378"/>
    </source>
</evidence>
<dbReference type="InterPro" id="IPR049517">
    <property type="entry name" value="ACX-like_C"/>
</dbReference>
<dbReference type="Pfam" id="PF05378">
    <property type="entry name" value="Hydant_A_N"/>
    <property type="match status" value="1"/>
</dbReference>
<dbReference type="STRING" id="2282107.A0A286UMT2"/>
<dbReference type="Pfam" id="PF01968">
    <property type="entry name" value="Hydantoinase_A"/>
    <property type="match status" value="1"/>
</dbReference>
<dbReference type="AlphaFoldDB" id="A0A286UMT2"/>
<dbReference type="InterPro" id="IPR008040">
    <property type="entry name" value="Hydant_A_N"/>
</dbReference>
<dbReference type="GO" id="GO:0005829">
    <property type="term" value="C:cytosol"/>
    <property type="evidence" value="ECO:0007669"/>
    <property type="project" value="TreeGrafter"/>
</dbReference>
<evidence type="ECO:0000313" key="4">
    <source>
        <dbReference type="EMBL" id="PAV20849.1"/>
    </source>
</evidence>
<name>A0A286UMT2_9AGAM</name>
<dbReference type="PANTHER" id="PTHR11365:SF2">
    <property type="entry name" value="5-OXOPROLINASE"/>
    <property type="match status" value="1"/>
</dbReference>
<organism evidence="4 5">
    <name type="scientific">Pyrrhoderma noxium</name>
    <dbReference type="NCBI Taxonomy" id="2282107"/>
    <lineage>
        <taxon>Eukaryota</taxon>
        <taxon>Fungi</taxon>
        <taxon>Dikarya</taxon>
        <taxon>Basidiomycota</taxon>
        <taxon>Agaricomycotina</taxon>
        <taxon>Agaricomycetes</taxon>
        <taxon>Hymenochaetales</taxon>
        <taxon>Hymenochaetaceae</taxon>
        <taxon>Pyrrhoderma</taxon>
    </lineage>
</organism>
<accession>A0A286UMT2</accession>
<feature type="domain" description="Hydantoinase A/oxoprolinase" evidence="1">
    <location>
        <begin position="271"/>
        <end position="570"/>
    </location>
</feature>
<dbReference type="PANTHER" id="PTHR11365">
    <property type="entry name" value="5-OXOPROLINASE RELATED"/>
    <property type="match status" value="1"/>
</dbReference>
<dbReference type="GO" id="GO:0017168">
    <property type="term" value="F:5-oxoprolinase (ATP-hydrolyzing) activity"/>
    <property type="evidence" value="ECO:0007669"/>
    <property type="project" value="TreeGrafter"/>
</dbReference>
<dbReference type="InterPro" id="IPR002821">
    <property type="entry name" value="Hydantoinase_A"/>
</dbReference>
<protein>
    <submittedName>
        <fullName evidence="4">5-oxoprolinase</fullName>
    </submittedName>
</protein>
<dbReference type="FunCoup" id="A0A286UMT2">
    <property type="interactions" value="88"/>
</dbReference>
<evidence type="ECO:0000259" key="3">
    <source>
        <dbReference type="Pfam" id="PF19278"/>
    </source>
</evidence>
<dbReference type="Pfam" id="PF19278">
    <property type="entry name" value="Hydant_A_C"/>
    <property type="match status" value="1"/>
</dbReference>
<dbReference type="OrthoDB" id="3643at2759"/>
<feature type="domain" description="Acetophenone carboxylase-like C-terminal" evidence="3">
    <location>
        <begin position="587"/>
        <end position="766"/>
    </location>
</feature>
<proteinExistence type="predicted"/>
<dbReference type="InterPro" id="IPR045079">
    <property type="entry name" value="Oxoprolinase-like"/>
</dbReference>
<evidence type="ECO:0000259" key="1">
    <source>
        <dbReference type="Pfam" id="PF01968"/>
    </source>
</evidence>